<dbReference type="PANTHER" id="PTHR43737">
    <property type="entry name" value="BLL7424 PROTEIN"/>
    <property type="match status" value="1"/>
</dbReference>
<name>A0A518DKG2_9BACT</name>
<dbReference type="KEGG" id="lcre:Pla8534_00710"/>
<evidence type="ECO:0000313" key="1">
    <source>
        <dbReference type="EMBL" id="QDU92326.1"/>
    </source>
</evidence>
<dbReference type="InterPro" id="IPR010869">
    <property type="entry name" value="DUF1501"/>
</dbReference>
<dbReference type="AlphaFoldDB" id="A0A518DKG2"/>
<reference evidence="1 2" key="1">
    <citation type="submission" date="2019-02" db="EMBL/GenBank/DDBJ databases">
        <title>Deep-cultivation of Planctomycetes and their phenomic and genomic characterization uncovers novel biology.</title>
        <authorList>
            <person name="Wiegand S."/>
            <person name="Jogler M."/>
            <person name="Boedeker C."/>
            <person name="Pinto D."/>
            <person name="Vollmers J."/>
            <person name="Rivas-Marin E."/>
            <person name="Kohn T."/>
            <person name="Peeters S.H."/>
            <person name="Heuer A."/>
            <person name="Rast P."/>
            <person name="Oberbeckmann S."/>
            <person name="Bunk B."/>
            <person name="Jeske O."/>
            <person name="Meyerdierks A."/>
            <person name="Storesund J.E."/>
            <person name="Kallscheuer N."/>
            <person name="Luecker S."/>
            <person name="Lage O.M."/>
            <person name="Pohl T."/>
            <person name="Merkel B.J."/>
            <person name="Hornburger P."/>
            <person name="Mueller R.-W."/>
            <person name="Bruemmer F."/>
            <person name="Labrenz M."/>
            <person name="Spormann A.M."/>
            <person name="Op den Camp H."/>
            <person name="Overmann J."/>
            <person name="Amann R."/>
            <person name="Jetten M.S.M."/>
            <person name="Mascher T."/>
            <person name="Medema M.H."/>
            <person name="Devos D.P."/>
            <person name="Kaster A.-K."/>
            <person name="Ovreas L."/>
            <person name="Rohde M."/>
            <person name="Galperin M.Y."/>
            <person name="Jogler C."/>
        </authorList>
    </citation>
    <scope>NUCLEOTIDE SEQUENCE [LARGE SCALE GENOMIC DNA]</scope>
    <source>
        <strain evidence="1 2">Pla85_3_4</strain>
    </source>
</reference>
<sequence>MLTLTDSRFARSPSVFGRRDFLRVGSLCGLTLPGLLAAKAQAAPLKNAYRNKSVVFLFLQGGPPQIETFDPKLGVTDDIRSCTGEIPTNVPGVWFGGTFPKLAQRADRLAVVRSFASGQGGHNQIPILTGNHPSGAAMGAMCARGTGAFNMETGVPMHTVIIPEAVQPDLKLGQPTGTFGLPGIESRVAGAGNLGNVYKGFVRNGSPEQLGNFSLKLPADRFADRFQLLGQLDELRRRLDQTGELDGVSEIERQAHDLLLRGVGDAFDLSQEDPKTIARYDTSHLFNMADYHEGGKYFLYQGKKKLVDQLRWTNLLGKEMLLARRLCEAGCGFVTVVDSSWDFHGGGANNPGTPVGMKTLGAQVDHAVAAFLDDLDARGLSDDILLVITGEMGRTPKKSGADGGTNHHGSLTPLLLAGGGLKMGQAIGSSDRIGARPASKPYGPENLLATVLHTLFDAAEIRIKPDIVSTEVANTILNGQPIEELF</sequence>
<dbReference type="Pfam" id="PF07394">
    <property type="entry name" value="DUF1501"/>
    <property type="match status" value="1"/>
</dbReference>
<keyword evidence="2" id="KW-1185">Reference proteome</keyword>
<evidence type="ECO:0000313" key="2">
    <source>
        <dbReference type="Proteomes" id="UP000317648"/>
    </source>
</evidence>
<dbReference type="SUPFAM" id="SSF53649">
    <property type="entry name" value="Alkaline phosphatase-like"/>
    <property type="match status" value="1"/>
</dbReference>
<protein>
    <recommendedName>
        <fullName evidence="3">DUF1501 domain-containing protein</fullName>
    </recommendedName>
</protein>
<gene>
    <name evidence="1" type="ORF">Pla8534_00710</name>
</gene>
<dbReference type="OrthoDB" id="127333at2"/>
<accession>A0A518DKG2</accession>
<evidence type="ECO:0008006" key="3">
    <source>
        <dbReference type="Google" id="ProtNLM"/>
    </source>
</evidence>
<organism evidence="1 2">
    <name type="scientific">Lignipirellula cremea</name>
    <dbReference type="NCBI Taxonomy" id="2528010"/>
    <lineage>
        <taxon>Bacteria</taxon>
        <taxon>Pseudomonadati</taxon>
        <taxon>Planctomycetota</taxon>
        <taxon>Planctomycetia</taxon>
        <taxon>Pirellulales</taxon>
        <taxon>Pirellulaceae</taxon>
        <taxon>Lignipirellula</taxon>
    </lineage>
</organism>
<dbReference type="RefSeq" id="WP_145048182.1">
    <property type="nucleotide sequence ID" value="NZ_CP036433.1"/>
</dbReference>
<dbReference type="Proteomes" id="UP000317648">
    <property type="component" value="Chromosome"/>
</dbReference>
<dbReference type="InterPro" id="IPR017850">
    <property type="entry name" value="Alkaline_phosphatase_core_sf"/>
</dbReference>
<dbReference type="PANTHER" id="PTHR43737:SF1">
    <property type="entry name" value="DUF1501 DOMAIN-CONTAINING PROTEIN"/>
    <property type="match status" value="1"/>
</dbReference>
<dbReference type="Gene3D" id="3.40.720.10">
    <property type="entry name" value="Alkaline Phosphatase, subunit A"/>
    <property type="match status" value="1"/>
</dbReference>
<proteinExistence type="predicted"/>
<dbReference type="EMBL" id="CP036433">
    <property type="protein sequence ID" value="QDU92326.1"/>
    <property type="molecule type" value="Genomic_DNA"/>
</dbReference>